<evidence type="ECO:0000259" key="10">
    <source>
        <dbReference type="Pfam" id="PF17405"/>
    </source>
</evidence>
<feature type="domain" description="Nrap protein" evidence="8">
    <location>
        <begin position="322"/>
        <end position="464"/>
    </location>
</feature>
<evidence type="ECO:0000256" key="5">
    <source>
        <dbReference type="RuleBase" id="RU364032"/>
    </source>
</evidence>
<evidence type="ECO:0000256" key="4">
    <source>
        <dbReference type="ARBA" id="ARBA00023242"/>
    </source>
</evidence>
<dbReference type="InterPro" id="IPR035369">
    <property type="entry name" value="Nrap_D4"/>
</dbReference>
<keyword evidence="14" id="KW-1185">Reference proteome</keyword>
<proteinExistence type="inferred from homology"/>
<keyword evidence="5" id="KW-0698">rRNA processing</keyword>
<dbReference type="Proteomes" id="UP000799440">
    <property type="component" value="Unassembled WGS sequence"/>
</dbReference>
<evidence type="ECO:0000259" key="7">
    <source>
        <dbReference type="Pfam" id="PF03813"/>
    </source>
</evidence>
<keyword evidence="4 5" id="KW-0539">Nucleus</keyword>
<dbReference type="AlphaFoldDB" id="A0A6A6VPE1"/>
<dbReference type="GO" id="GO:0032545">
    <property type="term" value="C:CURI complex"/>
    <property type="evidence" value="ECO:0007669"/>
    <property type="project" value="TreeGrafter"/>
</dbReference>
<evidence type="ECO:0000256" key="2">
    <source>
        <dbReference type="ARBA" id="ARBA00006674"/>
    </source>
</evidence>
<dbReference type="InterPro" id="IPR035371">
    <property type="entry name" value="Nrap_D6"/>
</dbReference>
<dbReference type="InterPro" id="IPR005554">
    <property type="entry name" value="NOL6/Upt22"/>
</dbReference>
<dbReference type="OrthoDB" id="10251401at2759"/>
<comment type="subcellular location">
    <subcellularLocation>
        <location evidence="1 5">Nucleus</location>
        <location evidence="1 5">Nucleolus</location>
    </subcellularLocation>
</comment>
<dbReference type="Pfam" id="PF17404">
    <property type="entry name" value="Nrap_D3"/>
    <property type="match status" value="1"/>
</dbReference>
<evidence type="ECO:0000259" key="8">
    <source>
        <dbReference type="Pfam" id="PF17403"/>
    </source>
</evidence>
<feature type="domain" description="Nrap protein" evidence="10">
    <location>
        <begin position="649"/>
        <end position="826"/>
    </location>
</feature>
<gene>
    <name evidence="13" type="ORF">M011DRAFT_414304</name>
</gene>
<evidence type="ECO:0000256" key="6">
    <source>
        <dbReference type="SAM" id="MobiDB-lite"/>
    </source>
</evidence>
<dbReference type="PANTHER" id="PTHR17972">
    <property type="entry name" value="NUCLEOLAR RNA-ASSOCIATED PROTEIN"/>
    <property type="match status" value="1"/>
</dbReference>
<feature type="domain" description="Nrap protein" evidence="12">
    <location>
        <begin position="1018"/>
        <end position="1154"/>
    </location>
</feature>
<name>A0A6A6VPE1_9PLEO</name>
<dbReference type="GO" id="GO:0006409">
    <property type="term" value="P:tRNA export from nucleus"/>
    <property type="evidence" value="ECO:0007669"/>
    <property type="project" value="TreeGrafter"/>
</dbReference>
<comment type="similarity">
    <text evidence="2 5">Belongs to the NRAP family.</text>
</comment>
<dbReference type="InterPro" id="IPR035370">
    <property type="entry name" value="Nrap_D5"/>
</dbReference>
<reference evidence="13" key="1">
    <citation type="journal article" date="2020" name="Stud. Mycol.">
        <title>101 Dothideomycetes genomes: a test case for predicting lifestyles and emergence of pathogens.</title>
        <authorList>
            <person name="Haridas S."/>
            <person name="Albert R."/>
            <person name="Binder M."/>
            <person name="Bloem J."/>
            <person name="Labutti K."/>
            <person name="Salamov A."/>
            <person name="Andreopoulos B."/>
            <person name="Baker S."/>
            <person name="Barry K."/>
            <person name="Bills G."/>
            <person name="Bluhm B."/>
            <person name="Cannon C."/>
            <person name="Castanera R."/>
            <person name="Culley D."/>
            <person name="Daum C."/>
            <person name="Ezra D."/>
            <person name="Gonzalez J."/>
            <person name="Henrissat B."/>
            <person name="Kuo A."/>
            <person name="Liang C."/>
            <person name="Lipzen A."/>
            <person name="Lutzoni F."/>
            <person name="Magnuson J."/>
            <person name="Mondo S."/>
            <person name="Nolan M."/>
            <person name="Ohm R."/>
            <person name="Pangilinan J."/>
            <person name="Park H.-J."/>
            <person name="Ramirez L."/>
            <person name="Alfaro M."/>
            <person name="Sun H."/>
            <person name="Tritt A."/>
            <person name="Yoshinaga Y."/>
            <person name="Zwiers L.-H."/>
            <person name="Turgeon B."/>
            <person name="Goodwin S."/>
            <person name="Spatafora J."/>
            <person name="Crous P."/>
            <person name="Grigoriev I."/>
        </authorList>
    </citation>
    <scope>NUCLEOTIDE SEQUENCE</scope>
    <source>
        <strain evidence="13">CBS 119925</strain>
    </source>
</reference>
<dbReference type="GO" id="GO:0034456">
    <property type="term" value="C:UTP-C complex"/>
    <property type="evidence" value="ECO:0007669"/>
    <property type="project" value="TreeGrafter"/>
</dbReference>
<dbReference type="GO" id="GO:0003723">
    <property type="term" value="F:RNA binding"/>
    <property type="evidence" value="ECO:0007669"/>
    <property type="project" value="UniProtKB-KW"/>
</dbReference>
<dbReference type="GO" id="GO:0032040">
    <property type="term" value="C:small-subunit processome"/>
    <property type="evidence" value="ECO:0007669"/>
    <property type="project" value="TreeGrafter"/>
</dbReference>
<dbReference type="Pfam" id="PF17407">
    <property type="entry name" value="Nrap_D6"/>
    <property type="match status" value="1"/>
</dbReference>
<dbReference type="EMBL" id="MU006561">
    <property type="protein sequence ID" value="KAF2751624.1"/>
    <property type="molecule type" value="Genomic_DNA"/>
</dbReference>
<keyword evidence="5" id="KW-0687">Ribonucleoprotein</keyword>
<dbReference type="InterPro" id="IPR035367">
    <property type="entry name" value="Nrap_D2"/>
</dbReference>
<keyword evidence="5" id="KW-0690">Ribosome biogenesis</keyword>
<organism evidence="13 14">
    <name type="scientific">Sporormia fimetaria CBS 119925</name>
    <dbReference type="NCBI Taxonomy" id="1340428"/>
    <lineage>
        <taxon>Eukaryota</taxon>
        <taxon>Fungi</taxon>
        <taxon>Dikarya</taxon>
        <taxon>Ascomycota</taxon>
        <taxon>Pezizomycotina</taxon>
        <taxon>Dothideomycetes</taxon>
        <taxon>Pleosporomycetidae</taxon>
        <taxon>Pleosporales</taxon>
        <taxon>Sporormiaceae</taxon>
        <taxon>Sporormia</taxon>
    </lineage>
</organism>
<evidence type="ECO:0000256" key="1">
    <source>
        <dbReference type="ARBA" id="ARBA00004604"/>
    </source>
</evidence>
<dbReference type="InterPro" id="IPR035368">
    <property type="entry name" value="Nrap_D3"/>
</dbReference>
<dbReference type="Pfam" id="PF03813">
    <property type="entry name" value="Nrap"/>
    <property type="match status" value="1"/>
</dbReference>
<feature type="domain" description="Nrap protein" evidence="7">
    <location>
        <begin position="173"/>
        <end position="318"/>
    </location>
</feature>
<evidence type="ECO:0000313" key="13">
    <source>
        <dbReference type="EMBL" id="KAF2751624.1"/>
    </source>
</evidence>
<dbReference type="Pfam" id="PF17406">
    <property type="entry name" value="Nrap_D5"/>
    <property type="match status" value="1"/>
</dbReference>
<dbReference type="Pfam" id="PF17405">
    <property type="entry name" value="Nrap_D4"/>
    <property type="match status" value="1"/>
</dbReference>
<keyword evidence="3 5" id="KW-0694">RNA-binding</keyword>
<feature type="region of interest" description="Disordered" evidence="6">
    <location>
        <begin position="1"/>
        <end position="56"/>
    </location>
</feature>
<evidence type="ECO:0000313" key="14">
    <source>
        <dbReference type="Proteomes" id="UP000799440"/>
    </source>
</evidence>
<evidence type="ECO:0000259" key="11">
    <source>
        <dbReference type="Pfam" id="PF17406"/>
    </source>
</evidence>
<dbReference type="Gene3D" id="3.30.70.3030">
    <property type="match status" value="1"/>
</dbReference>
<evidence type="ECO:0000259" key="12">
    <source>
        <dbReference type="Pfam" id="PF17407"/>
    </source>
</evidence>
<accession>A0A6A6VPE1</accession>
<evidence type="ECO:0000256" key="3">
    <source>
        <dbReference type="ARBA" id="ARBA00022884"/>
    </source>
</evidence>
<dbReference type="InterPro" id="IPR035082">
    <property type="entry name" value="Nrap_D1"/>
</dbReference>
<feature type="compositionally biased region" description="Basic residues" evidence="6">
    <location>
        <begin position="1"/>
        <end position="12"/>
    </location>
</feature>
<feature type="domain" description="Nrap protein" evidence="11">
    <location>
        <begin position="828"/>
        <end position="992"/>
    </location>
</feature>
<dbReference type="Gene3D" id="1.10.1410.10">
    <property type="match status" value="2"/>
</dbReference>
<dbReference type="GO" id="GO:0006364">
    <property type="term" value="P:rRNA processing"/>
    <property type="evidence" value="ECO:0007669"/>
    <property type="project" value="UniProtKB-KW"/>
</dbReference>
<feature type="domain" description="Nrap protein" evidence="9">
    <location>
        <begin position="470"/>
        <end position="619"/>
    </location>
</feature>
<dbReference type="PANTHER" id="PTHR17972:SF0">
    <property type="entry name" value="NUCLEOLAR PROTEIN 6"/>
    <property type="match status" value="1"/>
</dbReference>
<dbReference type="Pfam" id="PF17403">
    <property type="entry name" value="Nrap_D2"/>
    <property type="match status" value="1"/>
</dbReference>
<evidence type="ECO:0000259" key="9">
    <source>
        <dbReference type="Pfam" id="PF17404"/>
    </source>
</evidence>
<protein>
    <recommendedName>
        <fullName evidence="5">U3 small nucleolar RNA-associated protein 22</fullName>
    </recommendedName>
</protein>
<sequence>MAAPATKRRKLRHESEDGSALESEDTSMSRANPQEEQHAMSKAAPHKPHRTRPELPLQDGVYTAEVYKSNMFKLQVDELLEQVKFKYGKKVVPLENAMRTLKTLIEQFPNREPLPISEAEKLLRSQGVTVPFPSPRPPKDAKYRLEYAKPASINVTGSYALKVATRTEDVCSVDMVVVMPKSIFQEKDYLNYRYLYKRAYYLACVAAGLKNSSGSKFKLSFDCLNGSSLQPILIVDPSGDGGADDFSGSKCQVRILLAIPEGTFAEAKVRPTSNCIRPQDQSEGNATKALPPTPFYNATLQSDATMMPYLKLLHSASSKCDAFKDACVLGRIWLKQRGFGTRVRKGGFGNFEWAALMAILLHSKTGVGASPLSPGYSSYQLFKATLQFLAQHNLTKTPYVFQAGDVTIPKSTFAPILYDGPRNINLLYKMTQWSYTQLQAEAKASISTLGDSLADHFESTFIVKTNLLTYHYDAILRIPMASLELETESDSYEEAVLEKCRLLHSTIARALTDRITSLALLTPEEEPWKVGSAKPREDQRKSLFITIGTDPAFATRNIDLGPAAEDKQEAASFRKFWGEKAELRRFKDGSILESVVWTQKDASTSVLEQILRFVLSRHIGAGVAEMADFAYDTCSSLVHHGRIQGQSGVFPFTSRMNAFSSLEKDIRDFEGLPLQIRHIRAADPQLRYSSVDPESMKEPAALILQFEGSARWPDDLCAIQRTKVAFLLKITDLLAEEKPNYVARVGLENQSYPSQNQAYLDIILPTGFSFRLRIHHDREATLLERQLKDKSLDSQSREAAASGLAIYKRDFIQVPAHTQALQVLCTRFPALSPSIRLTKKWFATHLLLPHFSHELVELFVVNTFLQPHPWAIPSTATSGFTKTLLWLSRWDWRHTPLIVDFSTSVKQVAAEAEGPSSGTLSTEDIKTIQTRFEAWRRIDPGMNRVVLFAATNLDSDGTTWSDKGKPEKVMASRMTALARVATNALRRHEDKLLESLKGKELDEADTFRPGKLFSANVQDYDIVIRLSSKHTRSSKKKAEPKFKNLEMQQGPLAMEEKQNVGYNPAALLADDLRQIYGDAVIWFWNPDSVDVIAGLWNPVVTARRSWKVKPGWNSVPVSSQKKKEDEESGIDIELNKQAICNEIRRLGGDLILDIN</sequence>